<evidence type="ECO:0000256" key="6">
    <source>
        <dbReference type="SAM" id="Phobius"/>
    </source>
</evidence>
<proteinExistence type="predicted"/>
<evidence type="ECO:0000256" key="5">
    <source>
        <dbReference type="ARBA" id="ARBA00023136"/>
    </source>
</evidence>
<dbReference type="Proteomes" id="UP000182840">
    <property type="component" value="Chromosome"/>
</dbReference>
<keyword evidence="8" id="KW-1185">Reference proteome</keyword>
<organism evidence="7 8">
    <name type="scientific">Aquibium oceanicum</name>
    <dbReference type="NCBI Taxonomy" id="1670800"/>
    <lineage>
        <taxon>Bacteria</taxon>
        <taxon>Pseudomonadati</taxon>
        <taxon>Pseudomonadota</taxon>
        <taxon>Alphaproteobacteria</taxon>
        <taxon>Hyphomicrobiales</taxon>
        <taxon>Phyllobacteriaceae</taxon>
        <taxon>Aquibium</taxon>
    </lineage>
</organism>
<comment type="subcellular location">
    <subcellularLocation>
        <location evidence="1">Cell membrane</location>
        <topology evidence="1">Multi-pass membrane protein</topology>
    </subcellularLocation>
</comment>
<evidence type="ECO:0000256" key="4">
    <source>
        <dbReference type="ARBA" id="ARBA00022989"/>
    </source>
</evidence>
<keyword evidence="5 6" id="KW-0472">Membrane</keyword>
<feature type="transmembrane region" description="Helical" evidence="6">
    <location>
        <begin position="173"/>
        <end position="195"/>
    </location>
</feature>
<dbReference type="AlphaFoldDB" id="A0A1L3SPX4"/>
<feature type="transmembrane region" description="Helical" evidence="6">
    <location>
        <begin position="40"/>
        <end position="58"/>
    </location>
</feature>
<feature type="transmembrane region" description="Helical" evidence="6">
    <location>
        <begin position="113"/>
        <end position="131"/>
    </location>
</feature>
<dbReference type="Pfam" id="PF02653">
    <property type="entry name" value="BPD_transp_2"/>
    <property type="match status" value="1"/>
</dbReference>
<evidence type="ECO:0000256" key="3">
    <source>
        <dbReference type="ARBA" id="ARBA00022692"/>
    </source>
</evidence>
<reference evidence="8" key="1">
    <citation type="submission" date="2016-11" db="EMBL/GenBank/DDBJ databases">
        <title>Mesorhizobium oceanicum sp. nov., isolated from deep seawater in South China Sea.</title>
        <authorList>
            <person name="Fu G.-Y."/>
        </authorList>
    </citation>
    <scope>NUCLEOTIDE SEQUENCE [LARGE SCALE GENOMIC DNA]</scope>
    <source>
        <strain evidence="8">B7</strain>
    </source>
</reference>
<keyword evidence="2" id="KW-1003">Cell membrane</keyword>
<feature type="transmembrane region" description="Helical" evidence="6">
    <location>
        <begin position="88"/>
        <end position="106"/>
    </location>
</feature>
<dbReference type="PANTHER" id="PTHR30482:SF20">
    <property type="entry name" value="HIGH-AFFINITY BRANCHED-CHAIN AMINO ACID TRANSPORT SYSTEM PERMEASE PROTEIN LIVM"/>
    <property type="match status" value="1"/>
</dbReference>
<dbReference type="EMBL" id="CP018171">
    <property type="protein sequence ID" value="APH71342.1"/>
    <property type="molecule type" value="Genomic_DNA"/>
</dbReference>
<feature type="transmembrane region" description="Helical" evidence="6">
    <location>
        <begin position="12"/>
        <end position="28"/>
    </location>
</feature>
<name>A0A1L3SPX4_9HYPH</name>
<gene>
    <name evidence="7" type="ORF">BSQ44_08150</name>
</gene>
<feature type="transmembrane region" description="Helical" evidence="6">
    <location>
        <begin position="275"/>
        <end position="295"/>
    </location>
</feature>
<evidence type="ECO:0000256" key="2">
    <source>
        <dbReference type="ARBA" id="ARBA00022475"/>
    </source>
</evidence>
<dbReference type="OrthoDB" id="9804361at2"/>
<feature type="transmembrane region" description="Helical" evidence="6">
    <location>
        <begin position="301"/>
        <end position="321"/>
    </location>
</feature>
<feature type="transmembrane region" description="Helical" evidence="6">
    <location>
        <begin position="223"/>
        <end position="243"/>
    </location>
</feature>
<dbReference type="GO" id="GO:0015658">
    <property type="term" value="F:branched-chain amino acid transmembrane transporter activity"/>
    <property type="evidence" value="ECO:0007669"/>
    <property type="project" value="InterPro"/>
</dbReference>
<feature type="transmembrane region" description="Helical" evidence="6">
    <location>
        <begin position="65"/>
        <end position="82"/>
    </location>
</feature>
<evidence type="ECO:0000313" key="7">
    <source>
        <dbReference type="EMBL" id="APH71342.1"/>
    </source>
</evidence>
<dbReference type="PANTHER" id="PTHR30482">
    <property type="entry name" value="HIGH-AFFINITY BRANCHED-CHAIN AMINO ACID TRANSPORT SYSTEM PERMEASE"/>
    <property type="match status" value="1"/>
</dbReference>
<dbReference type="RefSeq" id="WP_072602892.1">
    <property type="nucleotide sequence ID" value="NZ_CP018171.1"/>
</dbReference>
<protein>
    <recommendedName>
        <fullName evidence="9">Branched-chain amino acid ABC transporter permease</fullName>
    </recommendedName>
</protein>
<sequence>MISISPQKQDYLILAAMTLALALLPLTGRSNYFLGQGTLYLIWAAVVTQWNIVLGVAGIMSIGNLALFAAGGYAVALLGLYFDISPWASLPVGALAGLGMALLMGLSTLRLRGAYTVVVTLSISMVMYQLIVTDVGCFRRTASACYSLTGGSRGLTRFGDFGFNAMLGYGGAAWGNFLLALAVLVLCMAAAITVIHSPYGRAFQALRDNEQAARARGIRIEKFQLIVFAAAGFFTGLAGAVYAGTQRTFGPQILGFPTLLFLLSIMIVGGRGRIWGPVLGTICLAFVQENTTGLAEWQSSTYALLLIVILIMAPEGLAGGLSRLVPWLKGRVGGRTA</sequence>
<dbReference type="KEGG" id="meso:BSQ44_08150"/>
<dbReference type="CDD" id="cd06581">
    <property type="entry name" value="TM_PBP1_LivM_like"/>
    <property type="match status" value="1"/>
</dbReference>
<dbReference type="InterPro" id="IPR001851">
    <property type="entry name" value="ABC_transp_permease"/>
</dbReference>
<evidence type="ECO:0008006" key="9">
    <source>
        <dbReference type="Google" id="ProtNLM"/>
    </source>
</evidence>
<keyword evidence="3 6" id="KW-0812">Transmembrane</keyword>
<evidence type="ECO:0000313" key="8">
    <source>
        <dbReference type="Proteomes" id="UP000182840"/>
    </source>
</evidence>
<accession>A0A1L3SPX4</accession>
<dbReference type="InterPro" id="IPR043428">
    <property type="entry name" value="LivM-like"/>
</dbReference>
<keyword evidence="4 6" id="KW-1133">Transmembrane helix</keyword>
<dbReference type="GO" id="GO:0005886">
    <property type="term" value="C:plasma membrane"/>
    <property type="evidence" value="ECO:0007669"/>
    <property type="project" value="UniProtKB-SubCell"/>
</dbReference>
<evidence type="ECO:0000256" key="1">
    <source>
        <dbReference type="ARBA" id="ARBA00004651"/>
    </source>
</evidence>
<dbReference type="STRING" id="1670800.BSQ44_08150"/>